<sequence length="427" mass="45514">MSTVDLPPARTLLRRFLLAPVRRRAWAELGWVAIGVPLATLCLLLVLVGLVAGFALTLAFLGLLLAPGALYLARRFGGMHRVLAGPLLGLRVPAPPLRPMEPGLGNWIRARLAEPASWRAVAYLLLRLPLAVIELVLLASVLVFGFAAFTYPIWWFPLDGELMPVYDIHTESWGLSLAYGALGALVLLVVPWLLHGLTGVDRLLVRGLLGPVTLSERIRDLERSRASAVEDATDTLRRIERDLHDGAQARLAALAMKLGVAKDELAAEPVDLEQVRELVSAAHGGAKQALSELRDLARGIRPAGLEAGLRVALSTLAAHSALTVRVDVALPERPSPALETILYFSAAELLANATKHSGASTVDIEVGPNGDTLLLEVTDYGEGGASVRRGGGLAGLRERAGTVDGWLTVLSPRGGPTVVRVELPAGR</sequence>
<dbReference type="SMART" id="SM00387">
    <property type="entry name" value="HATPase_c"/>
    <property type="match status" value="1"/>
</dbReference>
<dbReference type="EMBL" id="VFML01000001">
    <property type="protein sequence ID" value="TQJ02231.1"/>
    <property type="molecule type" value="Genomic_DNA"/>
</dbReference>
<feature type="domain" description="Histidine kinase/HSP90-like ATPase" evidence="10">
    <location>
        <begin position="337"/>
        <end position="427"/>
    </location>
</feature>
<evidence type="ECO:0000313" key="11">
    <source>
        <dbReference type="EMBL" id="TQJ02231.1"/>
    </source>
</evidence>
<feature type="transmembrane region" description="Helical" evidence="9">
    <location>
        <begin position="25"/>
        <end position="48"/>
    </location>
</feature>
<evidence type="ECO:0000256" key="8">
    <source>
        <dbReference type="ARBA" id="ARBA00023012"/>
    </source>
</evidence>
<evidence type="ECO:0000313" key="12">
    <source>
        <dbReference type="Proteomes" id="UP000320876"/>
    </source>
</evidence>
<dbReference type="EC" id="2.7.13.3" evidence="2"/>
<keyword evidence="7" id="KW-0067">ATP-binding</keyword>
<evidence type="ECO:0000256" key="6">
    <source>
        <dbReference type="ARBA" id="ARBA00022777"/>
    </source>
</evidence>
<dbReference type="PANTHER" id="PTHR24421:SF10">
    <property type="entry name" value="NITRATE_NITRITE SENSOR PROTEIN NARQ"/>
    <property type="match status" value="1"/>
</dbReference>
<dbReference type="CDD" id="cd16917">
    <property type="entry name" value="HATPase_UhpB-NarQ-NarX-like"/>
    <property type="match status" value="1"/>
</dbReference>
<dbReference type="GO" id="GO:0046983">
    <property type="term" value="F:protein dimerization activity"/>
    <property type="evidence" value="ECO:0007669"/>
    <property type="project" value="InterPro"/>
</dbReference>
<feature type="transmembrane region" description="Helical" evidence="9">
    <location>
        <begin position="54"/>
        <end position="73"/>
    </location>
</feature>
<dbReference type="AlphaFoldDB" id="A0A542DGR8"/>
<keyword evidence="5" id="KW-0547">Nucleotide-binding</keyword>
<keyword evidence="12" id="KW-1185">Reference proteome</keyword>
<keyword evidence="3" id="KW-0597">Phosphoprotein</keyword>
<evidence type="ECO:0000256" key="7">
    <source>
        <dbReference type="ARBA" id="ARBA00022840"/>
    </source>
</evidence>
<dbReference type="InterPro" id="IPR011712">
    <property type="entry name" value="Sig_transdc_His_kin_sub3_dim/P"/>
</dbReference>
<dbReference type="SUPFAM" id="SSF55874">
    <property type="entry name" value="ATPase domain of HSP90 chaperone/DNA topoisomerase II/histidine kinase"/>
    <property type="match status" value="1"/>
</dbReference>
<keyword evidence="8" id="KW-0902">Two-component regulatory system</keyword>
<dbReference type="Pfam" id="PF13796">
    <property type="entry name" value="Sensor"/>
    <property type="match status" value="1"/>
</dbReference>
<reference evidence="11 12" key="1">
    <citation type="submission" date="2019-06" db="EMBL/GenBank/DDBJ databases">
        <title>Sequencing the genomes of 1000 actinobacteria strains.</title>
        <authorList>
            <person name="Klenk H.-P."/>
        </authorList>
    </citation>
    <scope>NUCLEOTIDE SEQUENCE [LARGE SCALE GENOMIC DNA]</scope>
    <source>
        <strain evidence="11 12">DSM 45679</strain>
    </source>
</reference>
<dbReference type="GO" id="GO:0000155">
    <property type="term" value="F:phosphorelay sensor kinase activity"/>
    <property type="evidence" value="ECO:0007669"/>
    <property type="project" value="InterPro"/>
</dbReference>
<gene>
    <name evidence="11" type="ORF">FB471_1953</name>
</gene>
<evidence type="ECO:0000256" key="3">
    <source>
        <dbReference type="ARBA" id="ARBA00022553"/>
    </source>
</evidence>
<dbReference type="InterPro" id="IPR050482">
    <property type="entry name" value="Sensor_HK_TwoCompSys"/>
</dbReference>
<dbReference type="Proteomes" id="UP000320876">
    <property type="component" value="Unassembled WGS sequence"/>
</dbReference>
<dbReference type="RefSeq" id="WP_141997068.1">
    <property type="nucleotide sequence ID" value="NZ_VFML01000001.1"/>
</dbReference>
<keyword evidence="9" id="KW-1133">Transmembrane helix</keyword>
<accession>A0A542DGR8</accession>
<dbReference type="Gene3D" id="3.30.565.10">
    <property type="entry name" value="Histidine kinase-like ATPase, C-terminal domain"/>
    <property type="match status" value="1"/>
</dbReference>
<protein>
    <recommendedName>
        <fullName evidence="2">histidine kinase</fullName>
        <ecNumber evidence="2">2.7.13.3</ecNumber>
    </recommendedName>
</protein>
<evidence type="ECO:0000259" key="10">
    <source>
        <dbReference type="SMART" id="SM00387"/>
    </source>
</evidence>
<feature type="transmembrane region" description="Helical" evidence="9">
    <location>
        <begin position="173"/>
        <end position="194"/>
    </location>
</feature>
<comment type="catalytic activity">
    <reaction evidence="1">
        <text>ATP + protein L-histidine = ADP + protein N-phospho-L-histidine.</text>
        <dbReference type="EC" id="2.7.13.3"/>
    </reaction>
</comment>
<dbReference type="PANTHER" id="PTHR24421">
    <property type="entry name" value="NITRATE/NITRITE SENSOR PROTEIN NARX-RELATED"/>
    <property type="match status" value="1"/>
</dbReference>
<name>A0A542DGR8_AMYCI</name>
<keyword evidence="6 11" id="KW-0418">Kinase</keyword>
<keyword evidence="9" id="KW-0812">Transmembrane</keyword>
<feature type="transmembrane region" description="Helical" evidence="9">
    <location>
        <begin position="128"/>
        <end position="153"/>
    </location>
</feature>
<keyword evidence="9" id="KW-0472">Membrane</keyword>
<evidence type="ECO:0000256" key="1">
    <source>
        <dbReference type="ARBA" id="ARBA00000085"/>
    </source>
</evidence>
<dbReference type="Gene3D" id="1.20.5.1930">
    <property type="match status" value="1"/>
</dbReference>
<dbReference type="Pfam" id="PF07730">
    <property type="entry name" value="HisKA_3"/>
    <property type="match status" value="1"/>
</dbReference>
<dbReference type="GO" id="GO:0005524">
    <property type="term" value="F:ATP binding"/>
    <property type="evidence" value="ECO:0007669"/>
    <property type="project" value="UniProtKB-KW"/>
</dbReference>
<proteinExistence type="predicted"/>
<dbReference type="GO" id="GO:0016020">
    <property type="term" value="C:membrane"/>
    <property type="evidence" value="ECO:0007669"/>
    <property type="project" value="InterPro"/>
</dbReference>
<keyword evidence="4" id="KW-0808">Transferase</keyword>
<dbReference type="InterPro" id="IPR003594">
    <property type="entry name" value="HATPase_dom"/>
</dbReference>
<dbReference type="OrthoDB" id="5242012at2"/>
<dbReference type="InterPro" id="IPR025828">
    <property type="entry name" value="Put_sensor_dom"/>
</dbReference>
<organism evidence="11 12">
    <name type="scientific">Amycolatopsis cihanbeyliensis</name>
    <dbReference type="NCBI Taxonomy" id="1128664"/>
    <lineage>
        <taxon>Bacteria</taxon>
        <taxon>Bacillati</taxon>
        <taxon>Actinomycetota</taxon>
        <taxon>Actinomycetes</taxon>
        <taxon>Pseudonocardiales</taxon>
        <taxon>Pseudonocardiaceae</taxon>
        <taxon>Amycolatopsis</taxon>
    </lineage>
</organism>
<evidence type="ECO:0000256" key="9">
    <source>
        <dbReference type="SAM" id="Phobius"/>
    </source>
</evidence>
<comment type="caution">
    <text evidence="11">The sequence shown here is derived from an EMBL/GenBank/DDBJ whole genome shotgun (WGS) entry which is preliminary data.</text>
</comment>
<evidence type="ECO:0000256" key="4">
    <source>
        <dbReference type="ARBA" id="ARBA00022679"/>
    </source>
</evidence>
<dbReference type="InterPro" id="IPR036890">
    <property type="entry name" value="HATPase_C_sf"/>
</dbReference>
<evidence type="ECO:0000256" key="5">
    <source>
        <dbReference type="ARBA" id="ARBA00022741"/>
    </source>
</evidence>
<evidence type="ECO:0000256" key="2">
    <source>
        <dbReference type="ARBA" id="ARBA00012438"/>
    </source>
</evidence>